<keyword evidence="3" id="KW-0378">Hydrolase</keyword>
<dbReference type="GO" id="GO:0005737">
    <property type="term" value="C:cytoplasm"/>
    <property type="evidence" value="ECO:0007669"/>
    <property type="project" value="TreeGrafter"/>
</dbReference>
<dbReference type="GO" id="GO:0033550">
    <property type="term" value="F:MAP kinase tyrosine phosphatase activity"/>
    <property type="evidence" value="ECO:0007669"/>
    <property type="project" value="TreeGrafter"/>
</dbReference>
<dbReference type="PROSITE" id="PS50056">
    <property type="entry name" value="TYR_PHOSPHATASE_2"/>
    <property type="match status" value="1"/>
</dbReference>
<dbReference type="SMART" id="SM00195">
    <property type="entry name" value="DSPc"/>
    <property type="match status" value="1"/>
</dbReference>
<keyword evidence="4" id="KW-0904">Protein phosphatase</keyword>
<evidence type="ECO:0000256" key="6">
    <source>
        <dbReference type="SAM" id="MobiDB-lite"/>
    </source>
</evidence>
<feature type="compositionally biased region" description="Polar residues" evidence="6">
    <location>
        <begin position="62"/>
        <end position="75"/>
    </location>
</feature>
<dbReference type="InterPro" id="IPR000340">
    <property type="entry name" value="Dual-sp_phosphatase_cat-dom"/>
</dbReference>
<feature type="region of interest" description="Disordered" evidence="6">
    <location>
        <begin position="15"/>
        <end position="95"/>
    </location>
</feature>
<dbReference type="InterPro" id="IPR000387">
    <property type="entry name" value="Tyr_Pase_dom"/>
</dbReference>
<evidence type="ECO:0000259" key="8">
    <source>
        <dbReference type="PROSITE" id="PS50056"/>
    </source>
</evidence>
<dbReference type="GO" id="GO:0043409">
    <property type="term" value="P:negative regulation of MAPK cascade"/>
    <property type="evidence" value="ECO:0007669"/>
    <property type="project" value="TreeGrafter"/>
</dbReference>
<dbReference type="EMBL" id="JAVFKY010000001">
    <property type="protein sequence ID" value="KAK5582186.1"/>
    <property type="molecule type" value="Genomic_DNA"/>
</dbReference>
<feature type="compositionally biased region" description="Acidic residues" evidence="6">
    <location>
        <begin position="246"/>
        <end position="292"/>
    </location>
</feature>
<dbReference type="InterPro" id="IPR029021">
    <property type="entry name" value="Prot-tyrosine_phosphatase-like"/>
</dbReference>
<evidence type="ECO:0000259" key="7">
    <source>
        <dbReference type="PROSITE" id="PS50054"/>
    </source>
</evidence>
<accession>A0AAN7YXE6</accession>
<name>A0AAN7YXE6_9MYCE</name>
<comment type="similarity">
    <text evidence="1">Belongs to the protein-tyrosine phosphatase family. Non-receptor class dual specificity subfamily.</text>
</comment>
<evidence type="ECO:0000256" key="4">
    <source>
        <dbReference type="ARBA" id="ARBA00022912"/>
    </source>
</evidence>
<evidence type="ECO:0000256" key="1">
    <source>
        <dbReference type="ARBA" id="ARBA00008601"/>
    </source>
</evidence>
<feature type="compositionally biased region" description="Basic and acidic residues" evidence="6">
    <location>
        <begin position="153"/>
        <end position="168"/>
    </location>
</feature>
<evidence type="ECO:0000313" key="10">
    <source>
        <dbReference type="Proteomes" id="UP001344447"/>
    </source>
</evidence>
<dbReference type="GO" id="GO:0008330">
    <property type="term" value="F:protein tyrosine/threonine phosphatase activity"/>
    <property type="evidence" value="ECO:0007669"/>
    <property type="project" value="TreeGrafter"/>
</dbReference>
<proteinExistence type="inferred from homology"/>
<gene>
    <name evidence="9" type="ORF">RB653_003769</name>
</gene>
<dbReference type="PANTHER" id="PTHR10159">
    <property type="entry name" value="DUAL SPECIFICITY PROTEIN PHOSPHATASE"/>
    <property type="match status" value="1"/>
</dbReference>
<feature type="compositionally biased region" description="Low complexity" evidence="6">
    <location>
        <begin position="76"/>
        <end position="85"/>
    </location>
</feature>
<feature type="region of interest" description="Disordered" evidence="6">
    <location>
        <begin position="153"/>
        <end position="172"/>
    </location>
</feature>
<protein>
    <recommendedName>
        <fullName evidence="2">protein-tyrosine-phosphatase</fullName>
        <ecNumber evidence="2">3.1.3.48</ecNumber>
    </recommendedName>
</protein>
<evidence type="ECO:0000256" key="5">
    <source>
        <dbReference type="ARBA" id="ARBA00047761"/>
    </source>
</evidence>
<feature type="compositionally biased region" description="Basic and acidic residues" evidence="6">
    <location>
        <begin position="17"/>
        <end position="50"/>
    </location>
</feature>
<dbReference type="Gene3D" id="3.90.190.10">
    <property type="entry name" value="Protein tyrosine phosphatase superfamily"/>
    <property type="match status" value="2"/>
</dbReference>
<feature type="compositionally biased region" description="Basic and acidic residues" evidence="6">
    <location>
        <begin position="316"/>
        <end position="332"/>
    </location>
</feature>
<feature type="domain" description="Tyrosine specific protein phosphatases" evidence="8">
    <location>
        <begin position="402"/>
        <end position="473"/>
    </location>
</feature>
<dbReference type="CDD" id="cd14498">
    <property type="entry name" value="DSP"/>
    <property type="match status" value="1"/>
</dbReference>
<evidence type="ECO:0000313" key="9">
    <source>
        <dbReference type="EMBL" id="KAK5582186.1"/>
    </source>
</evidence>
<dbReference type="PROSITE" id="PS00383">
    <property type="entry name" value="TYR_PHOSPHATASE_1"/>
    <property type="match status" value="1"/>
</dbReference>
<dbReference type="GO" id="GO:0017017">
    <property type="term" value="F:MAP kinase tyrosine/serine/threonine phosphatase activity"/>
    <property type="evidence" value="ECO:0007669"/>
    <property type="project" value="TreeGrafter"/>
</dbReference>
<dbReference type="GO" id="GO:0004722">
    <property type="term" value="F:protein serine/threonine phosphatase activity"/>
    <property type="evidence" value="ECO:0007669"/>
    <property type="project" value="UniProtKB-EC"/>
</dbReference>
<dbReference type="InterPro" id="IPR020422">
    <property type="entry name" value="TYR_PHOSPHATASE_DUAL_dom"/>
</dbReference>
<sequence length="584" mass="67369">MDKFVIVKCINPGFVAPKKDESKKDEPKKDEPKKDEPKKIEPKKEEIKSEPKKKRTTKPKSNDTSTLTSNNDSIKTTTTTTPTTTLNPEVKKPQQTLVSHFFTMNTGDKPSYKFLFEKEAADRAEEERKRAERIAKEEEILAEKRKQIQKAKLEAKKKREAERRKREEEEWEEYLAMQEKTTKGIEIIPHLYLGSFLAAKNSEWLLEANVTKIVNVTSEVPSYFLSKKEKEKDKVISEKDQIDSFIVDDEDIDDEDIDDEDIDDEDGDNEDEDSDEDNDDVFEENVDIDDNNDDNKENKDEKDEQMKNIDNYNIKEMNKDDSKSSMEKDQEMKDVKETISSSSTDELKEKQIEDVSTTITTSITSIKIDQVNEDVDGEKVKELNIKYLRISISDSSRSKIENYFQEAIDFINQGNVDGCEKSNVLIHCKQGRSRSPSIVIAYLMSNEKWTLEKAFNHVSNVSPKNLTVNDGFKKKLMDLEMELFDSNSINFFDRSNRSSRASISSTLNITEKRIKSQNKKKDTINDKVIDDDKNNEDTRNEENIVDNTAVALSTNLEVEDDASTIDQLKVVKRRKNITIVEDEE</sequence>
<dbReference type="FunFam" id="3.90.190.10:FF:000364">
    <property type="entry name" value="Uncharacterized protein"/>
    <property type="match status" value="1"/>
</dbReference>
<organism evidence="9 10">
    <name type="scientific">Dictyostelium firmibasis</name>
    <dbReference type="NCBI Taxonomy" id="79012"/>
    <lineage>
        <taxon>Eukaryota</taxon>
        <taxon>Amoebozoa</taxon>
        <taxon>Evosea</taxon>
        <taxon>Eumycetozoa</taxon>
        <taxon>Dictyostelia</taxon>
        <taxon>Dictyosteliales</taxon>
        <taxon>Dictyosteliaceae</taxon>
        <taxon>Dictyostelium</taxon>
    </lineage>
</organism>
<evidence type="ECO:0000256" key="2">
    <source>
        <dbReference type="ARBA" id="ARBA00013064"/>
    </source>
</evidence>
<evidence type="ECO:0000256" key="3">
    <source>
        <dbReference type="ARBA" id="ARBA00022801"/>
    </source>
</evidence>
<comment type="caution">
    <text evidence="9">The sequence shown here is derived from an EMBL/GenBank/DDBJ whole genome shotgun (WGS) entry which is preliminary data.</text>
</comment>
<dbReference type="InterPro" id="IPR016130">
    <property type="entry name" value="Tyr_Pase_AS"/>
</dbReference>
<dbReference type="Pfam" id="PF00782">
    <property type="entry name" value="DSPc"/>
    <property type="match status" value="1"/>
</dbReference>
<dbReference type="PANTHER" id="PTHR10159:SF519">
    <property type="entry name" value="DUAL SPECIFICITY PROTEIN PHOSPHATASE MPK3"/>
    <property type="match status" value="1"/>
</dbReference>
<keyword evidence="10" id="KW-1185">Reference proteome</keyword>
<feature type="region of interest" description="Disordered" evidence="6">
    <location>
        <begin position="230"/>
        <end position="332"/>
    </location>
</feature>
<dbReference type="SUPFAM" id="SSF52799">
    <property type="entry name" value="(Phosphotyrosine protein) phosphatases II"/>
    <property type="match status" value="1"/>
</dbReference>
<dbReference type="Proteomes" id="UP001344447">
    <property type="component" value="Unassembled WGS sequence"/>
</dbReference>
<reference evidence="9 10" key="1">
    <citation type="submission" date="2023-11" db="EMBL/GenBank/DDBJ databases">
        <title>Dfirmibasis_genome.</title>
        <authorList>
            <person name="Edelbroek B."/>
            <person name="Kjellin J."/>
            <person name="Jerlstrom-Hultqvist J."/>
            <person name="Soderbom F."/>
        </authorList>
    </citation>
    <scope>NUCLEOTIDE SEQUENCE [LARGE SCALE GENOMIC DNA]</scope>
    <source>
        <strain evidence="9 10">TNS-C-14</strain>
    </source>
</reference>
<feature type="compositionally biased region" description="Basic and acidic residues" evidence="6">
    <location>
        <begin position="230"/>
        <end position="242"/>
    </location>
</feature>
<comment type="catalytic activity">
    <reaction evidence="5">
        <text>O-phospho-L-seryl-[protein] + H2O = L-seryl-[protein] + phosphate</text>
        <dbReference type="Rhea" id="RHEA:20629"/>
        <dbReference type="Rhea" id="RHEA-COMP:9863"/>
        <dbReference type="Rhea" id="RHEA-COMP:11604"/>
        <dbReference type="ChEBI" id="CHEBI:15377"/>
        <dbReference type="ChEBI" id="CHEBI:29999"/>
        <dbReference type="ChEBI" id="CHEBI:43474"/>
        <dbReference type="ChEBI" id="CHEBI:83421"/>
        <dbReference type="EC" id="3.1.3.16"/>
    </reaction>
</comment>
<dbReference type="PROSITE" id="PS50054">
    <property type="entry name" value="TYR_PHOSPHATASE_DUAL"/>
    <property type="match status" value="1"/>
</dbReference>
<feature type="compositionally biased region" description="Basic and acidic residues" evidence="6">
    <location>
        <begin position="293"/>
        <end position="307"/>
    </location>
</feature>
<dbReference type="AlphaFoldDB" id="A0AAN7YXE6"/>
<dbReference type="EC" id="3.1.3.48" evidence="2"/>
<feature type="domain" description="Tyrosine-protein phosphatase" evidence="7">
    <location>
        <begin position="183"/>
        <end position="485"/>
    </location>
</feature>